<dbReference type="Proteomes" id="UP001061991">
    <property type="component" value="Plasmid p_unnamed1"/>
</dbReference>
<geneLocation type="plasmid" evidence="1 2">
    <name>p_unnamed1</name>
</geneLocation>
<keyword evidence="2" id="KW-1185">Reference proteome</keyword>
<evidence type="ECO:0000313" key="2">
    <source>
        <dbReference type="Proteomes" id="UP001061991"/>
    </source>
</evidence>
<evidence type="ECO:0000313" key="1">
    <source>
        <dbReference type="EMBL" id="UXN58630.1"/>
    </source>
</evidence>
<gene>
    <name evidence="1" type="ORF">N8E88_11600</name>
</gene>
<sequence>MAALEDIDLPYHEADTTPAAMVILEDYVRAIGAALRARGSVLVGHSIGDISKPAPSRPPCCLKATRAQTGCEARGL</sequence>
<reference evidence="1" key="1">
    <citation type="submission" date="2022-09" db="EMBL/GenBank/DDBJ databases">
        <title>Interaction between co-microsymbionts with complementary sets of symbiotic genes in legume-rhizobium systems.</title>
        <authorList>
            <person name="Safronova V."/>
            <person name="Sazanova A."/>
            <person name="Afonin A."/>
            <person name="Chirak E."/>
        </authorList>
    </citation>
    <scope>NUCLEOTIDE SEQUENCE</scope>
    <source>
        <strain evidence="1">A18/3m</strain>
    </source>
</reference>
<proteinExistence type="predicted"/>
<accession>A0ACD4CYT9</accession>
<dbReference type="EMBL" id="CP104972">
    <property type="protein sequence ID" value="UXN58630.1"/>
    <property type="molecule type" value="Genomic_DNA"/>
</dbReference>
<name>A0ACD4CYT9_9HYPH</name>
<keyword evidence="1" id="KW-0614">Plasmid</keyword>
<organism evidence="1 2">
    <name type="scientific">Phyllobacterium zundukense</name>
    <dbReference type="NCBI Taxonomy" id="1867719"/>
    <lineage>
        <taxon>Bacteria</taxon>
        <taxon>Pseudomonadati</taxon>
        <taxon>Pseudomonadota</taxon>
        <taxon>Alphaproteobacteria</taxon>
        <taxon>Hyphomicrobiales</taxon>
        <taxon>Phyllobacteriaceae</taxon>
        <taxon>Phyllobacterium</taxon>
    </lineage>
</organism>
<protein>
    <submittedName>
        <fullName evidence="1">Uncharacterized protein</fullName>
    </submittedName>
</protein>